<protein>
    <submittedName>
        <fullName evidence="1">Amidohydrolase</fullName>
    </submittedName>
</protein>
<dbReference type="PANTHER" id="PTHR43668">
    <property type="entry name" value="ALLANTOINASE"/>
    <property type="match status" value="1"/>
</dbReference>
<dbReference type="RefSeq" id="WP_068913769.1">
    <property type="nucleotide sequence ID" value="NZ_MBEW02000002.1"/>
</dbReference>
<gene>
    <name evidence="1" type="ORF">BBG48_001580</name>
</gene>
<reference evidence="1 2" key="1">
    <citation type="journal article" date="2016" name="Genome Announc.">
        <title>Draft Genome Sequence of Criibacterium bergeronii gen. nov., sp. nov., Strain CCRI-22567T, Isolated from a Vaginal Sample from a Woman with Bacterial Vaginosis.</title>
        <authorList>
            <person name="Maheux A.F."/>
            <person name="Berube E."/>
            <person name="Boudreau D.K."/>
            <person name="Raymond F."/>
            <person name="Corbeil J."/>
            <person name="Roy P.H."/>
            <person name="Boissinot M."/>
            <person name="Omar R.F."/>
        </authorList>
    </citation>
    <scope>NUCLEOTIDE SEQUENCE [LARGE SCALE GENOMIC DNA]</scope>
    <source>
        <strain evidence="1 2">CCRI-22567</strain>
    </source>
</reference>
<name>A0A1C0AGD7_9FIRM</name>
<accession>A0A1C0AGD7</accession>
<dbReference type="InterPro" id="IPR011059">
    <property type="entry name" value="Metal-dep_hydrolase_composite"/>
</dbReference>
<dbReference type="Gene3D" id="3.20.20.140">
    <property type="entry name" value="Metal-dependent hydrolases"/>
    <property type="match status" value="2"/>
</dbReference>
<dbReference type="GO" id="GO:0004038">
    <property type="term" value="F:allantoinase activity"/>
    <property type="evidence" value="ECO:0007669"/>
    <property type="project" value="TreeGrafter"/>
</dbReference>
<dbReference type="EMBL" id="MBEW02000002">
    <property type="protein sequence ID" value="RDY22059.1"/>
    <property type="molecule type" value="Genomic_DNA"/>
</dbReference>
<evidence type="ECO:0000313" key="2">
    <source>
        <dbReference type="Proteomes" id="UP000093352"/>
    </source>
</evidence>
<dbReference type="GO" id="GO:0006145">
    <property type="term" value="P:purine nucleobase catabolic process"/>
    <property type="evidence" value="ECO:0007669"/>
    <property type="project" value="TreeGrafter"/>
</dbReference>
<comment type="caution">
    <text evidence="1">The sequence shown here is derived from an EMBL/GenBank/DDBJ whole genome shotgun (WGS) entry which is preliminary data.</text>
</comment>
<sequence>MLIIYSKNIVLKEKIVAGYIKIIGNTIDSITDYVTEDEEAFVVDVGESFVMPGFINLGSSVFNDATKQCNTREELLRAIRPVIYSYTINGVTRLYHTIKYHYYEQEYEKLAEVLRFIKTQAHITPIDNFVHLKFQIKTEQTTDAIKKLIDDKLVDFLSYDALKDYKNVNMYRDYYTINNLEQKLNLSSEMSDKLFEKLRQLREDVNIDELSYLVKYAHYKGLKIGTSRLRSGEQLLKQYKDAPDILNIKNTYDYSLKHDDWFKLVSSSAIIENFDESYTKELLLKDKVIVASFSNPCDHLLYLEMAEKYMGLPKAVSTISKNPAQMLNLRHYGEIKTGNIADLCIYKKIDDKYTLTNMIKDGKIRISLDI</sequence>
<evidence type="ECO:0000313" key="1">
    <source>
        <dbReference type="EMBL" id="RDY22059.1"/>
    </source>
</evidence>
<dbReference type="InterPro" id="IPR050138">
    <property type="entry name" value="DHOase/Allantoinase_Hydrolase"/>
</dbReference>
<dbReference type="Gene3D" id="2.30.40.10">
    <property type="entry name" value="Urease, subunit C, domain 1"/>
    <property type="match status" value="2"/>
</dbReference>
<dbReference type="PANTHER" id="PTHR43668:SF2">
    <property type="entry name" value="ALLANTOINASE"/>
    <property type="match status" value="1"/>
</dbReference>
<organism evidence="1 2">
    <name type="scientific">Criibacterium bergeronii</name>
    <dbReference type="NCBI Taxonomy" id="1871336"/>
    <lineage>
        <taxon>Bacteria</taxon>
        <taxon>Bacillati</taxon>
        <taxon>Bacillota</taxon>
        <taxon>Clostridia</taxon>
        <taxon>Peptostreptococcales</taxon>
        <taxon>Filifactoraceae</taxon>
        <taxon>Criibacterium</taxon>
    </lineage>
</organism>
<dbReference type="STRING" id="1871336.BBG48_07835"/>
<dbReference type="AlphaFoldDB" id="A0A1C0AGD7"/>
<proteinExistence type="predicted"/>
<dbReference type="SUPFAM" id="SSF51338">
    <property type="entry name" value="Composite domain of metallo-dependent hydrolases"/>
    <property type="match status" value="1"/>
</dbReference>
<keyword evidence="2" id="KW-1185">Reference proteome</keyword>
<dbReference type="GO" id="GO:0005737">
    <property type="term" value="C:cytoplasm"/>
    <property type="evidence" value="ECO:0007669"/>
    <property type="project" value="TreeGrafter"/>
</dbReference>
<dbReference type="Proteomes" id="UP000093352">
    <property type="component" value="Unassembled WGS sequence"/>
</dbReference>